<dbReference type="EMBL" id="JAHRIQ010025628">
    <property type="protein sequence ID" value="MEQ2229777.1"/>
    <property type="molecule type" value="Genomic_DNA"/>
</dbReference>
<organism evidence="1 2">
    <name type="scientific">Ilyodon furcidens</name>
    <name type="common">goldbreast splitfin</name>
    <dbReference type="NCBI Taxonomy" id="33524"/>
    <lineage>
        <taxon>Eukaryota</taxon>
        <taxon>Metazoa</taxon>
        <taxon>Chordata</taxon>
        <taxon>Craniata</taxon>
        <taxon>Vertebrata</taxon>
        <taxon>Euteleostomi</taxon>
        <taxon>Actinopterygii</taxon>
        <taxon>Neopterygii</taxon>
        <taxon>Teleostei</taxon>
        <taxon>Neoteleostei</taxon>
        <taxon>Acanthomorphata</taxon>
        <taxon>Ovalentaria</taxon>
        <taxon>Atherinomorphae</taxon>
        <taxon>Cyprinodontiformes</taxon>
        <taxon>Goodeidae</taxon>
        <taxon>Ilyodon</taxon>
    </lineage>
</organism>
<dbReference type="Proteomes" id="UP001482620">
    <property type="component" value="Unassembled WGS sequence"/>
</dbReference>
<comment type="caution">
    <text evidence="1">The sequence shown here is derived from an EMBL/GenBank/DDBJ whole genome shotgun (WGS) entry which is preliminary data.</text>
</comment>
<evidence type="ECO:0000313" key="2">
    <source>
        <dbReference type="Proteomes" id="UP001482620"/>
    </source>
</evidence>
<gene>
    <name evidence="1" type="ORF">ILYODFUR_022349</name>
</gene>
<proteinExistence type="predicted"/>
<name>A0ABV0TE33_9TELE</name>
<accession>A0ABV0TE33</accession>
<evidence type="ECO:0000313" key="1">
    <source>
        <dbReference type="EMBL" id="MEQ2229777.1"/>
    </source>
</evidence>
<reference evidence="1 2" key="1">
    <citation type="submission" date="2021-06" db="EMBL/GenBank/DDBJ databases">
        <authorList>
            <person name="Palmer J.M."/>
        </authorList>
    </citation>
    <scope>NUCLEOTIDE SEQUENCE [LARGE SCALE GENOMIC DNA]</scope>
    <source>
        <strain evidence="2">if_2019</strain>
        <tissue evidence="1">Muscle</tissue>
    </source>
</reference>
<sequence>MLLGKCFMVSEAKMELFHHNNKMHSCLCIYFEKDFPTVKHGGGNIMLRGLFHCQLFWFIEQSGFNNEQGGLPPNSLTSPQNNSYTMDIWTQAGCLNIIQIQTLHFWNGLKLIRIDNL</sequence>
<protein>
    <submittedName>
        <fullName evidence="1">Uncharacterized protein</fullName>
    </submittedName>
</protein>
<keyword evidence="2" id="KW-1185">Reference proteome</keyword>